<gene>
    <name evidence="2" type="ORF">ELGCOBFC_00012</name>
</gene>
<protein>
    <recommendedName>
        <fullName evidence="1">DUF6602 domain-containing protein</fullName>
    </recommendedName>
</protein>
<sequence>MIKTPFTLEQTISSIASKMRIDFESSGQITHKESKGRARENVMKHFLKNYLPPTLGIESGEIVSSDGGVSKQMDIIIFDKLHCPIFIREDEVHIFPIESVYAVIEVKSNLDRPELGDCVEKIKSVKELSKKAYVEQNGAIIHTTDLYGEKFGYFPTLGFVFAFDSIKIDTLRQKLDELNREKNIKLEHRVDSVCILNKGIITNRTTDEKINPTPEPKSKLASIETENSLLLFYTLLMEVLNQTWMPPVRILEYIKEIEYSMMSY</sequence>
<name>A0A7G9Y1J8_9EURY</name>
<dbReference type="EMBL" id="MT630681">
    <property type="protein sequence ID" value="QNO41882.1"/>
    <property type="molecule type" value="Genomic_DNA"/>
</dbReference>
<accession>A0A7G9Y1J8</accession>
<reference evidence="2" key="1">
    <citation type="submission" date="2020-06" db="EMBL/GenBank/DDBJ databases">
        <title>Unique genomic features of the anaerobic methanotrophic archaea.</title>
        <authorList>
            <person name="Chadwick G.L."/>
            <person name="Skennerton C.T."/>
            <person name="Laso-Perez R."/>
            <person name="Leu A.O."/>
            <person name="Speth D.R."/>
            <person name="Yu H."/>
            <person name="Morgan-Lang C."/>
            <person name="Hatzenpichler R."/>
            <person name="Goudeau D."/>
            <person name="Malmstrom R."/>
            <person name="Brazelton W.J."/>
            <person name="Woyke T."/>
            <person name="Hallam S.J."/>
            <person name="Tyson G.W."/>
            <person name="Wegener G."/>
            <person name="Boetius A."/>
            <person name="Orphan V."/>
        </authorList>
    </citation>
    <scope>NUCLEOTIDE SEQUENCE</scope>
</reference>
<feature type="domain" description="DUF6602" evidence="1">
    <location>
        <begin position="25"/>
        <end position="128"/>
    </location>
</feature>
<dbReference type="AlphaFoldDB" id="A0A7G9Y1J8"/>
<dbReference type="Pfam" id="PF20247">
    <property type="entry name" value="DUF6602"/>
    <property type="match status" value="1"/>
</dbReference>
<evidence type="ECO:0000259" key="1">
    <source>
        <dbReference type="Pfam" id="PF20247"/>
    </source>
</evidence>
<proteinExistence type="predicted"/>
<dbReference type="CDD" id="cd21173">
    <property type="entry name" value="NucC-like"/>
    <property type="match status" value="1"/>
</dbReference>
<organism evidence="2">
    <name type="scientific">Candidatus Methanogaster sp. ANME-2c ERB4</name>
    <dbReference type="NCBI Taxonomy" id="2759911"/>
    <lineage>
        <taxon>Archaea</taxon>
        <taxon>Methanobacteriati</taxon>
        <taxon>Methanobacteriota</taxon>
        <taxon>Stenosarchaea group</taxon>
        <taxon>Methanomicrobia</taxon>
        <taxon>Methanosarcinales</taxon>
        <taxon>ANME-2 cluster</taxon>
        <taxon>Candidatus Methanogasteraceae</taxon>
        <taxon>Candidatus Methanogaster</taxon>
    </lineage>
</organism>
<dbReference type="InterPro" id="IPR046537">
    <property type="entry name" value="DUF6602"/>
</dbReference>
<evidence type="ECO:0000313" key="2">
    <source>
        <dbReference type="EMBL" id="QNO41882.1"/>
    </source>
</evidence>